<name>A0A1S9RPP6_PENBI</name>
<dbReference type="SMART" id="SM00248">
    <property type="entry name" value="ANK"/>
    <property type="match status" value="3"/>
</dbReference>
<dbReference type="AlphaFoldDB" id="A0A1S9RPP6"/>
<dbReference type="SUPFAM" id="SSF48403">
    <property type="entry name" value="Ankyrin repeat"/>
    <property type="match status" value="1"/>
</dbReference>
<feature type="repeat" description="ANK" evidence="1">
    <location>
        <begin position="508"/>
        <end position="540"/>
    </location>
</feature>
<accession>A0A1S9RPP6</accession>
<dbReference type="InterPro" id="IPR036770">
    <property type="entry name" value="Ankyrin_rpt-contain_sf"/>
</dbReference>
<evidence type="ECO:0000313" key="2">
    <source>
        <dbReference type="EMBL" id="OOQ87509.1"/>
    </source>
</evidence>
<dbReference type="PROSITE" id="PS50088">
    <property type="entry name" value="ANK_REPEAT"/>
    <property type="match status" value="1"/>
</dbReference>
<gene>
    <name evidence="2" type="ORF">PEBR_20339</name>
</gene>
<dbReference type="Pfam" id="PF12796">
    <property type="entry name" value="Ank_2"/>
    <property type="match status" value="1"/>
</dbReference>
<proteinExistence type="predicted"/>
<dbReference type="PROSITE" id="PS50297">
    <property type="entry name" value="ANK_REP_REGION"/>
    <property type="match status" value="1"/>
</dbReference>
<comment type="caution">
    <text evidence="2">The sequence shown here is derived from an EMBL/GenBank/DDBJ whole genome shotgun (WGS) entry which is preliminary data.</text>
</comment>
<evidence type="ECO:0000256" key="1">
    <source>
        <dbReference type="PROSITE-ProRule" id="PRU00023"/>
    </source>
</evidence>
<dbReference type="EMBL" id="LJBN01000124">
    <property type="protein sequence ID" value="OOQ87509.1"/>
    <property type="molecule type" value="Genomic_DNA"/>
</dbReference>
<dbReference type="InterPro" id="IPR002110">
    <property type="entry name" value="Ankyrin_rpt"/>
</dbReference>
<sequence length="989" mass="113741">MAEAVGFVSAGVGIASFAVQVSSSISALKATYQYNREKAPREVEDLTSHLEFVKLLLDHLQPYGGNPLVDLAIRSCLSVYNDVEKTLKSLLEKIKPVTVTRKSDWNSVKFHLSAQVRKQIQDVEIKILRITVLLNASKCALLPIPPENSQSNNINLRTLPNVLSDTMEVPPSTKNVASQEISAALSRPRDRRLTQKTSCAVRLCHCSCHMTENSRGRYWGLEYTPLSIILGKCDYDQCDMKRVGCRFRLAFNRIRVPWALLMDFEFILGSGRFSLRPALSLKRVVNYTSPGFEIMWRCENHLMPLADALSQLRHLDKLPSPLQQHVNPDGENYIQALLYHGPWSDQTRQFELLAFFVEESGIEIENEDSKFLIRCVSWIGEGRHLNLLDTMLQLGFDPSGMNSPLFQQWPSPCSPNWRSEELTPDPFFHEYLAALVKNNPGDNDFAYLPPHLLRFQFLLGFGGSTPLQDAVFHRNFLGQTPLHLAVCNLEIFTLLLDAGHDINTTDRWGITPLMYAAALGVSEVVQLLIIRGANIMTRATNWNRDFMHYASVRGHWDLILESLYTIRHESICTIPLCYREEIHQHFVKKAILHLVAEDTWLGDSKIKYYESLLELCEDVNFTFDDLNEGKNNQNLLHYVRNDREFQALLRRGFHGFNTANSDGELPVFSIVNRVSDFNMIRACFDKGTDIHRIDQSDRTVIFKLLSRLSILKYTTWNTMDSIKLCLHRGLDIFYADSCRSAFFREQPDFVWAFEWLSIIEEIYGYEASKRMLLSFIRTARFDMLNMTHFCCHRGKGLGQTWNFDPHPEFIDIGKILEEEQSMIETLEAEMQRHTSESLDTLKFIWMGMMKKVYDGAFGDSQAQTKETNSTPSRYVDYKSDTFNWSVVIDPDDIFRYDLAQKLSEYAFWLQHEYSRTLDHPKGSLFKEGWHARRMSWLTKPVNTMGVSVQKIKQVMEGIHLEETRSEKIDAKAIVDQVSTSMRASSCNYA</sequence>
<protein>
    <submittedName>
        <fullName evidence="2">Uncharacterized protein</fullName>
    </submittedName>
</protein>
<dbReference type="Proteomes" id="UP000190744">
    <property type="component" value="Unassembled WGS sequence"/>
</dbReference>
<dbReference type="PANTHER" id="PTHR24133">
    <property type="entry name" value="ANKYRIN DOMAIN-CONTAINING"/>
    <property type="match status" value="1"/>
</dbReference>
<dbReference type="Gene3D" id="1.25.40.20">
    <property type="entry name" value="Ankyrin repeat-containing domain"/>
    <property type="match status" value="1"/>
</dbReference>
<reference evidence="3" key="1">
    <citation type="submission" date="2015-09" db="EMBL/GenBank/DDBJ databases">
        <authorList>
            <person name="Fill T.P."/>
            <person name="Baretta J.F."/>
            <person name="de Almeida L.G."/>
            <person name="Rocha M."/>
            <person name="de Souza D.H."/>
            <person name="Malavazi I."/>
            <person name="Cerdeira L.T."/>
            <person name="Hong H."/>
            <person name="Samborskyy M."/>
            <person name="de Vasconcelos A.T."/>
            <person name="Leadlay P."/>
            <person name="Rodrigues-Filho E."/>
        </authorList>
    </citation>
    <scope>NUCLEOTIDE SEQUENCE [LARGE SCALE GENOMIC DNA]</scope>
    <source>
        <strain evidence="3">LaBioMMi 136</strain>
    </source>
</reference>
<dbReference type="PANTHER" id="PTHR24133:SF40">
    <property type="entry name" value="ANKYRIN REPEAT DOMAIN 44"/>
    <property type="match status" value="1"/>
</dbReference>
<keyword evidence="1" id="KW-0040">ANK repeat</keyword>
<evidence type="ECO:0000313" key="3">
    <source>
        <dbReference type="Proteomes" id="UP000190744"/>
    </source>
</evidence>
<dbReference type="InterPro" id="IPR052391">
    <property type="entry name" value="E3_Ligase-Neurotoxin"/>
</dbReference>
<organism evidence="2 3">
    <name type="scientific">Penicillium brasilianum</name>
    <dbReference type="NCBI Taxonomy" id="104259"/>
    <lineage>
        <taxon>Eukaryota</taxon>
        <taxon>Fungi</taxon>
        <taxon>Dikarya</taxon>
        <taxon>Ascomycota</taxon>
        <taxon>Pezizomycotina</taxon>
        <taxon>Eurotiomycetes</taxon>
        <taxon>Eurotiomycetidae</taxon>
        <taxon>Eurotiales</taxon>
        <taxon>Aspergillaceae</taxon>
        <taxon>Penicillium</taxon>
    </lineage>
</organism>